<dbReference type="InterPro" id="IPR052038">
    <property type="entry name" value="Type-VII_TA_antitoxin"/>
</dbReference>
<evidence type="ECO:0000256" key="2">
    <source>
        <dbReference type="ARBA" id="ARBA00022649"/>
    </source>
</evidence>
<dbReference type="Gene3D" id="3.30.460.10">
    <property type="entry name" value="Beta Polymerase, domain 2"/>
    <property type="match status" value="1"/>
</dbReference>
<comment type="similarity">
    <text evidence="9">Belongs to the MntA antitoxin family.</text>
</comment>
<evidence type="ECO:0000256" key="5">
    <source>
        <dbReference type="ARBA" id="ARBA00022723"/>
    </source>
</evidence>
<evidence type="ECO:0000256" key="7">
    <source>
        <dbReference type="ARBA" id="ARBA00022840"/>
    </source>
</evidence>
<dbReference type="CDD" id="cd05403">
    <property type="entry name" value="NT_KNTase_like"/>
    <property type="match status" value="1"/>
</dbReference>
<dbReference type="EMBL" id="JAKZGO010000008">
    <property type="protein sequence ID" value="MCH7414062.1"/>
    <property type="molecule type" value="Genomic_DNA"/>
</dbReference>
<keyword evidence="7" id="KW-0067">ATP-binding</keyword>
<dbReference type="SUPFAM" id="SSF81301">
    <property type="entry name" value="Nucleotidyltransferase"/>
    <property type="match status" value="1"/>
</dbReference>
<evidence type="ECO:0000313" key="12">
    <source>
        <dbReference type="Proteomes" id="UP001165430"/>
    </source>
</evidence>
<reference evidence="11" key="1">
    <citation type="submission" date="2022-03" db="EMBL/GenBank/DDBJ databases">
        <title>De novo assembled genomes of Belliella spp. (Cyclobacteriaceae) strains.</title>
        <authorList>
            <person name="Szabo A."/>
            <person name="Korponai K."/>
            <person name="Felfoldi T."/>
        </authorList>
    </citation>
    <scope>NUCLEOTIDE SEQUENCE</scope>
    <source>
        <strain evidence="11">DSM 111903</strain>
    </source>
</reference>
<dbReference type="Pfam" id="PF01909">
    <property type="entry name" value="NTP_transf_2"/>
    <property type="match status" value="1"/>
</dbReference>
<keyword evidence="6" id="KW-0547">Nucleotide-binding</keyword>
<gene>
    <name evidence="11" type="ORF">MM213_11225</name>
</gene>
<dbReference type="InterPro" id="IPR043519">
    <property type="entry name" value="NT_sf"/>
</dbReference>
<evidence type="ECO:0000313" key="11">
    <source>
        <dbReference type="EMBL" id="MCH7414062.1"/>
    </source>
</evidence>
<feature type="domain" description="Polymerase nucleotidyl transferase" evidence="10">
    <location>
        <begin position="11"/>
        <end position="93"/>
    </location>
</feature>
<evidence type="ECO:0000256" key="4">
    <source>
        <dbReference type="ARBA" id="ARBA00022695"/>
    </source>
</evidence>
<organism evidence="11 12">
    <name type="scientific">Belliella alkalica</name>
    <dbReference type="NCBI Taxonomy" id="1730871"/>
    <lineage>
        <taxon>Bacteria</taxon>
        <taxon>Pseudomonadati</taxon>
        <taxon>Bacteroidota</taxon>
        <taxon>Cytophagia</taxon>
        <taxon>Cytophagales</taxon>
        <taxon>Cyclobacteriaceae</taxon>
        <taxon>Belliella</taxon>
    </lineage>
</organism>
<dbReference type="RefSeq" id="WP_241412323.1">
    <property type="nucleotide sequence ID" value="NZ_JAKZGO010000008.1"/>
</dbReference>
<keyword evidence="4" id="KW-0548">Nucleotidyltransferase</keyword>
<keyword evidence="12" id="KW-1185">Reference proteome</keyword>
<accession>A0ABS9VC87</accession>
<keyword evidence="3" id="KW-0808">Transferase</keyword>
<keyword evidence="2" id="KW-1277">Toxin-antitoxin system</keyword>
<dbReference type="PANTHER" id="PTHR33571:SF14">
    <property type="entry name" value="PROTEIN ADENYLYLTRANSFERASE MJ0435-RELATED"/>
    <property type="match status" value="1"/>
</dbReference>
<comment type="cofactor">
    <cofactor evidence="1">
        <name>Mg(2+)</name>
        <dbReference type="ChEBI" id="CHEBI:18420"/>
    </cofactor>
</comment>
<keyword evidence="5" id="KW-0479">Metal-binding</keyword>
<sequence length="97" mass="11585">MFTKNEILSKLSELKPFLYEEFSVKEIGLFGSYNDDSFDEESDIDILVELEKPIGWKFLKLEMFLQKIFNKRIDLTTKNALKEQLKVEIMKKIRFVQ</sequence>
<evidence type="ECO:0000259" key="10">
    <source>
        <dbReference type="Pfam" id="PF01909"/>
    </source>
</evidence>
<evidence type="ECO:0000256" key="1">
    <source>
        <dbReference type="ARBA" id="ARBA00001946"/>
    </source>
</evidence>
<evidence type="ECO:0000256" key="9">
    <source>
        <dbReference type="ARBA" id="ARBA00038276"/>
    </source>
</evidence>
<evidence type="ECO:0000256" key="6">
    <source>
        <dbReference type="ARBA" id="ARBA00022741"/>
    </source>
</evidence>
<comment type="caution">
    <text evidence="11">The sequence shown here is derived from an EMBL/GenBank/DDBJ whole genome shotgun (WGS) entry which is preliminary data.</text>
</comment>
<keyword evidence="8" id="KW-0460">Magnesium</keyword>
<evidence type="ECO:0000256" key="8">
    <source>
        <dbReference type="ARBA" id="ARBA00022842"/>
    </source>
</evidence>
<name>A0ABS9VC87_9BACT</name>
<dbReference type="InterPro" id="IPR002934">
    <property type="entry name" value="Polymerase_NTP_transf_dom"/>
</dbReference>
<dbReference type="Proteomes" id="UP001165430">
    <property type="component" value="Unassembled WGS sequence"/>
</dbReference>
<evidence type="ECO:0000256" key="3">
    <source>
        <dbReference type="ARBA" id="ARBA00022679"/>
    </source>
</evidence>
<protein>
    <submittedName>
        <fullName evidence="11">Nucleotidyltransferase family protein</fullName>
    </submittedName>
</protein>
<proteinExistence type="inferred from homology"/>
<dbReference type="PANTHER" id="PTHR33571">
    <property type="entry name" value="SSL8005 PROTEIN"/>
    <property type="match status" value="1"/>
</dbReference>